<evidence type="ECO:0000256" key="3">
    <source>
        <dbReference type="ARBA" id="ARBA00019618"/>
    </source>
</evidence>
<dbReference type="GO" id="GO:0016592">
    <property type="term" value="C:mediator complex"/>
    <property type="evidence" value="ECO:0007669"/>
    <property type="project" value="InterPro"/>
</dbReference>
<keyword evidence="8 11" id="KW-0539">Nucleus</keyword>
<evidence type="ECO:0000256" key="7">
    <source>
        <dbReference type="ARBA" id="ARBA00023163"/>
    </source>
</evidence>
<evidence type="ECO:0000256" key="11">
    <source>
        <dbReference type="RuleBase" id="RU364134"/>
    </source>
</evidence>
<dbReference type="InterPro" id="IPR041285">
    <property type="entry name" value="MID_MedPIWI"/>
</dbReference>
<feature type="domain" description="Mediator complex subunit Med13 N-terminal" evidence="14">
    <location>
        <begin position="6"/>
        <end position="337"/>
    </location>
</feature>
<evidence type="ECO:0000256" key="12">
    <source>
        <dbReference type="SAM" id="MobiDB-lite"/>
    </source>
</evidence>
<evidence type="ECO:0000313" key="16">
    <source>
        <dbReference type="EMBL" id="KAJ8988457.1"/>
    </source>
</evidence>
<feature type="domain" description="MID" evidence="15">
    <location>
        <begin position="879"/>
        <end position="1041"/>
    </location>
</feature>
<dbReference type="GO" id="GO:0003713">
    <property type="term" value="F:transcription coactivator activity"/>
    <property type="evidence" value="ECO:0007669"/>
    <property type="project" value="TreeGrafter"/>
</dbReference>
<feature type="region of interest" description="Disordered" evidence="12">
    <location>
        <begin position="1201"/>
        <end position="1238"/>
    </location>
</feature>
<dbReference type="Proteomes" id="UP001161757">
    <property type="component" value="Unassembled WGS sequence"/>
</dbReference>
<evidence type="ECO:0000256" key="2">
    <source>
        <dbReference type="ARBA" id="ARBA00009354"/>
    </source>
</evidence>
<feature type="region of interest" description="Disordered" evidence="12">
    <location>
        <begin position="488"/>
        <end position="640"/>
    </location>
</feature>
<dbReference type="Pfam" id="PF11597">
    <property type="entry name" value="Med13_N"/>
    <property type="match status" value="1"/>
</dbReference>
<sequence length="1380" mass="151351">MTTALEFPNNCSTNVYTLNDFGEIAYIVCTVATPPNHDSAAIPTPGSTLARLRKTERQFREASILAALDVDTCQLFTFYKKVDIANARDQKTLLSKFGYVLRSNTCTIAYKTAARLPDLIKPEQARLYRLFTTAVVSSIKLLPNGDSALQPVGPNVYLVEGTPSDGLDWPQSSRRWSLYSVDLQIITSGHVILTLGKHASMSFLRLLEVYGDSARARRLSEQSAAVYLVPGGQVARLIRREAGDKSNKTGKPGQRLEQGQALDIWKGVWKELLPQWLKENMNMTIDEDVVWIEAEVPLQEVDASTPTDQTSPRLREAGDGQIMWRPVYWPASLCFVVDDQNDTPLETPKSDADPMQFVQDWLTGTGQQSGVGLKSGKLQHETLEDDDEPLFADDGPFDVPEHLQSFGPPAFPNSHSIYPTPPDVTMTHHTPGLSSVDGIGVTPANFALGPSETAKQHDTEMQDFGVVSASSQLANFDDEDLFEEIPDANFDQEGNGDEPNWDFFDQPGIGNKSNPMVTSHRDDFISITSENHEERNELEDSFTRGDAEMEVSGRTSGLDDPSDAERPSTLQEIMEARSASPVKGGSISHKDEAGGRPTSSKRTGSPRPVRGTQPNPSGRRRGSSIYDGVQGATTLSNHDRKYTADGDYWFDPNPAIPTPKNISAHTAVFHMSSSTSSESGSSVDGHDASVALDNAEQKSPPIPRKWTEYQPGSPPTTGQADEVRRESINLEAQQLLDLLKVSLVEPPSPSDFQLHKALRNIQGVTPSKLLQVAQILVEQVSQTSLMKAGHYIDRLPETSNDYMEVNIDLSGINTFTQASTVQQLINIKPDSTSTNCKGRVLKLPTSQICVRRADQPLFASASIMEFWDTLNLQPESGAKVVTAFCLHPSGGSVAEGCSNFLQRMTDTYNSCALGKHSTGRIPGVTEDGLCAWGWNVHSQGDFHKTCRRFGRALAQASDLHDTIIVYMVARDKSVESYLQTCEAFLSLFESFRQSLGDRQNSFDVALQIVPLSFIADPETLVVPPQSAYVKLAIEVYNRIPPGELSGSPAAGGSAVVLAQPENSVHFRLSPTFSSPLSKYGPCLHLAYSVTADHRWITAAWTDELGRVALSMTYCLRKQNSPRERPRREIFQEMWEISHDIMGKMHSTWRLAIAREGYYEPAELQDWEQVIKGPSPPHKQCLALLISIQLQPALRVFPPSMQTKTGPQGMQNTYGTPASTPQASITSPDQLVPATPTPGGSSIMSVPTPNEPGFDPNTDSDLTLVDPTEESWGIILPYGVNQTANMVDLRPALVSCMLIKRKGTKVEDGCLAIEVNLISTLSAAIESAETSTDGLLEDLMTQYRRLVTLAMTRGCVDPLHECVPWHIITAAKGSHALDKVL</sequence>
<comment type="function">
    <text evidence="9 11">Component of the SRB8-11 complex. The SRB8-11 complex is a regulatory module of the Mediator complex which is itself involved in regulation of basal and activated RNA polymerase II-dependent transcription. The SRB8-11 complex may be involved in the transcriptional repression of a subset of genes regulated by Mediator. It may inhibit the association of the Mediator complex with RNA polymerase II to form the holoenzyme complex.</text>
</comment>
<evidence type="ECO:0000256" key="10">
    <source>
        <dbReference type="ARBA" id="ARBA00032008"/>
    </source>
</evidence>
<keyword evidence="7 11" id="KW-0804">Transcription</keyword>
<evidence type="ECO:0000256" key="8">
    <source>
        <dbReference type="ARBA" id="ARBA00023242"/>
    </source>
</evidence>
<evidence type="ECO:0000256" key="5">
    <source>
        <dbReference type="ARBA" id="ARBA00023015"/>
    </source>
</evidence>
<feature type="compositionally biased region" description="Polar residues" evidence="12">
    <location>
        <begin position="1201"/>
        <end position="1228"/>
    </location>
</feature>
<evidence type="ECO:0000256" key="4">
    <source>
        <dbReference type="ARBA" id="ARBA00022491"/>
    </source>
</evidence>
<evidence type="ECO:0000256" key="9">
    <source>
        <dbReference type="ARBA" id="ARBA00025661"/>
    </source>
</evidence>
<dbReference type="InterPro" id="IPR009401">
    <property type="entry name" value="Med13_C"/>
</dbReference>
<keyword evidence="5 11" id="KW-0805">Transcription regulation</keyword>
<feature type="compositionally biased region" description="Basic and acidic residues" evidence="12">
    <location>
        <begin position="519"/>
        <end position="535"/>
    </location>
</feature>
<comment type="subunit">
    <text evidence="11">Component of the SRB8-11 complex, which itself associates with the Mediator complex.</text>
</comment>
<dbReference type="Pfam" id="PF18296">
    <property type="entry name" value="MID_MedPIWI"/>
    <property type="match status" value="1"/>
</dbReference>
<proteinExistence type="inferred from homology"/>
<name>A0AAN6IS21_EXODE</name>
<evidence type="ECO:0000259" key="15">
    <source>
        <dbReference type="Pfam" id="PF18296"/>
    </source>
</evidence>
<organism evidence="16 17">
    <name type="scientific">Exophiala dermatitidis</name>
    <name type="common">Black yeast-like fungus</name>
    <name type="synonym">Wangiella dermatitidis</name>
    <dbReference type="NCBI Taxonomy" id="5970"/>
    <lineage>
        <taxon>Eukaryota</taxon>
        <taxon>Fungi</taxon>
        <taxon>Dikarya</taxon>
        <taxon>Ascomycota</taxon>
        <taxon>Pezizomycotina</taxon>
        <taxon>Eurotiomycetes</taxon>
        <taxon>Chaetothyriomycetidae</taxon>
        <taxon>Chaetothyriales</taxon>
        <taxon>Herpotrichiellaceae</taxon>
        <taxon>Exophiala</taxon>
    </lineage>
</organism>
<evidence type="ECO:0000259" key="13">
    <source>
        <dbReference type="Pfam" id="PF06333"/>
    </source>
</evidence>
<evidence type="ECO:0000313" key="17">
    <source>
        <dbReference type="Proteomes" id="UP001161757"/>
    </source>
</evidence>
<comment type="caution">
    <text evidence="16">The sequence shown here is derived from an EMBL/GenBank/DDBJ whole genome shotgun (WGS) entry which is preliminary data.</text>
</comment>
<comment type="similarity">
    <text evidence="2 11">Belongs to the Mediator complex subunit 13 family.</text>
</comment>
<accession>A0AAN6IS21</accession>
<feature type="domain" description="Mediator complex subunit Med13 C-terminal" evidence="13">
    <location>
        <begin position="1054"/>
        <end position="1369"/>
    </location>
</feature>
<dbReference type="Pfam" id="PF06333">
    <property type="entry name" value="Med13_C"/>
    <property type="match status" value="1"/>
</dbReference>
<dbReference type="PANTHER" id="PTHR48249">
    <property type="entry name" value="MEDIATOR OF RNA POLYMERASE II TRANSCRIPTION SUBUNIT 13"/>
    <property type="match status" value="1"/>
</dbReference>
<evidence type="ECO:0000256" key="1">
    <source>
        <dbReference type="ARBA" id="ARBA00004123"/>
    </source>
</evidence>
<keyword evidence="6 11" id="KW-0010">Activator</keyword>
<keyword evidence="4 11" id="KW-0678">Repressor</keyword>
<dbReference type="EMBL" id="JAJGCB010000018">
    <property type="protein sequence ID" value="KAJ8988457.1"/>
    <property type="molecule type" value="Genomic_DNA"/>
</dbReference>
<comment type="subcellular location">
    <subcellularLocation>
        <location evidence="1 11">Nucleus</location>
    </subcellularLocation>
</comment>
<reference evidence="16" key="1">
    <citation type="submission" date="2023-01" db="EMBL/GenBank/DDBJ databases">
        <title>Exophiala dermititidis isolated from Cystic Fibrosis Patient.</title>
        <authorList>
            <person name="Kurbessoian T."/>
            <person name="Crocker A."/>
            <person name="Murante D."/>
            <person name="Hogan D.A."/>
            <person name="Stajich J.E."/>
        </authorList>
    </citation>
    <scope>NUCLEOTIDE SEQUENCE</scope>
    <source>
        <strain evidence="16">Ex8</strain>
    </source>
</reference>
<gene>
    <name evidence="16" type="primary">SSN2</name>
    <name evidence="16" type="ORF">HRR80_007484</name>
</gene>
<evidence type="ECO:0000256" key="6">
    <source>
        <dbReference type="ARBA" id="ARBA00023159"/>
    </source>
</evidence>
<feature type="region of interest" description="Disordered" evidence="12">
    <location>
        <begin position="694"/>
        <end position="721"/>
    </location>
</feature>
<protein>
    <recommendedName>
        <fullName evidence="3 11">Mediator of RNA polymerase II transcription subunit 13</fullName>
    </recommendedName>
    <alternativeName>
        <fullName evidence="10 11">Mediator complex subunit 13</fullName>
    </alternativeName>
</protein>
<evidence type="ECO:0000259" key="14">
    <source>
        <dbReference type="Pfam" id="PF11597"/>
    </source>
</evidence>
<dbReference type="PANTHER" id="PTHR48249:SF3">
    <property type="entry name" value="MEDIATOR OF RNA POLYMERASE II TRANSCRIPTION SUBUNIT 13"/>
    <property type="match status" value="1"/>
</dbReference>
<dbReference type="InterPro" id="IPR051139">
    <property type="entry name" value="Mediator_complx_sub13"/>
</dbReference>
<dbReference type="InterPro" id="IPR021643">
    <property type="entry name" value="Mediator_Med13_N"/>
</dbReference>
<dbReference type="GO" id="GO:0045944">
    <property type="term" value="P:positive regulation of transcription by RNA polymerase II"/>
    <property type="evidence" value="ECO:0007669"/>
    <property type="project" value="TreeGrafter"/>
</dbReference>